<reference evidence="3" key="3">
    <citation type="submission" date="2025-09" db="UniProtKB">
        <authorList>
            <consortium name="Ensembl"/>
        </authorList>
    </citation>
    <scope>IDENTIFICATION</scope>
</reference>
<sequence length="280" mass="32203">MLNYMLLGWEDSDHSRCSDDEHREVKPRECDDMLQRRLAGNMPAALRKKKIESSYKQYITPSGNPMEYVKKHMRSKSMSDMEVDPAKREEQMERSARYDELQKLKEQLKEEEESWSSNLQNWKSRRRSATFDVRKRKEDREVVQLEADNKSRRKTKTFKEIIEAKKQRDSELFDDIDVAGEPGIHTAQKQTPQISSSFDGMRNGGVVNVTKDVYKDTSKDDYTSTSKDSYTGTNKDGYTGTSKNGYTATSKDGYTGTSKYSFTGPKKDGYTSISKDGYVG</sequence>
<proteinExistence type="predicted"/>
<reference evidence="3" key="2">
    <citation type="submission" date="2025-08" db="UniProtKB">
        <authorList>
            <consortium name="Ensembl"/>
        </authorList>
    </citation>
    <scope>IDENTIFICATION</scope>
</reference>
<feature type="region of interest" description="Disordered" evidence="1">
    <location>
        <begin position="182"/>
        <end position="280"/>
    </location>
</feature>
<accession>H2Z6I5</accession>
<evidence type="ECO:0000259" key="2">
    <source>
        <dbReference type="Pfam" id="PF15949"/>
    </source>
</evidence>
<dbReference type="Proteomes" id="UP000007875">
    <property type="component" value="Unassembled WGS sequence"/>
</dbReference>
<feature type="region of interest" description="Disordered" evidence="1">
    <location>
        <begin position="73"/>
        <end position="96"/>
    </location>
</feature>
<dbReference type="PANTHER" id="PTHR46767:SF1">
    <property type="entry name" value="LIM DOMAIN ONLY PROTEIN 7"/>
    <property type="match status" value="1"/>
</dbReference>
<dbReference type="Ensembl" id="ENSCSAVT00000013346.1">
    <property type="protein sequence ID" value="ENSCSAVP00000013197.1"/>
    <property type="gene ID" value="ENSCSAVG00000007748.1"/>
</dbReference>
<organism evidence="3 4">
    <name type="scientific">Ciona savignyi</name>
    <name type="common">Pacific transparent sea squirt</name>
    <dbReference type="NCBI Taxonomy" id="51511"/>
    <lineage>
        <taxon>Eukaryota</taxon>
        <taxon>Metazoa</taxon>
        <taxon>Chordata</taxon>
        <taxon>Tunicata</taxon>
        <taxon>Ascidiacea</taxon>
        <taxon>Phlebobranchia</taxon>
        <taxon>Cionidae</taxon>
        <taxon>Ciona</taxon>
    </lineage>
</organism>
<dbReference type="InParanoid" id="H2Z6I5"/>
<dbReference type="GeneTree" id="ENSGT00950000183159"/>
<dbReference type="InterPro" id="IPR029978">
    <property type="entry name" value="LMO-7"/>
</dbReference>
<feature type="compositionally biased region" description="Polar residues" evidence="1">
    <location>
        <begin position="187"/>
        <end position="198"/>
    </location>
</feature>
<name>H2Z6I5_CIOSA</name>
<evidence type="ECO:0000313" key="4">
    <source>
        <dbReference type="Proteomes" id="UP000007875"/>
    </source>
</evidence>
<feature type="compositionally biased region" description="Basic and acidic residues" evidence="1">
    <location>
        <begin position="84"/>
        <end position="96"/>
    </location>
</feature>
<dbReference type="HOGENOM" id="CLU_995796_0_0_1"/>
<dbReference type="GO" id="GO:0030155">
    <property type="term" value="P:regulation of cell adhesion"/>
    <property type="evidence" value="ECO:0007669"/>
    <property type="project" value="InterPro"/>
</dbReference>
<keyword evidence="4" id="KW-1185">Reference proteome</keyword>
<dbReference type="Pfam" id="PF15949">
    <property type="entry name" value="DUF4757"/>
    <property type="match status" value="1"/>
</dbReference>
<feature type="domain" description="DUF4757" evidence="2">
    <location>
        <begin position="63"/>
        <end position="163"/>
    </location>
</feature>
<evidence type="ECO:0000313" key="3">
    <source>
        <dbReference type="Ensembl" id="ENSCSAVP00000013197.1"/>
    </source>
</evidence>
<protein>
    <recommendedName>
        <fullName evidence="2">DUF4757 domain-containing protein</fullName>
    </recommendedName>
</protein>
<dbReference type="PANTHER" id="PTHR46767">
    <property type="entry name" value="LIM DOMAIN ONLY PROTEIN 7"/>
    <property type="match status" value="1"/>
</dbReference>
<feature type="compositionally biased region" description="Basic and acidic residues" evidence="1">
    <location>
        <begin position="212"/>
        <end position="222"/>
    </location>
</feature>
<evidence type="ECO:0000256" key="1">
    <source>
        <dbReference type="SAM" id="MobiDB-lite"/>
    </source>
</evidence>
<dbReference type="GO" id="GO:0023051">
    <property type="term" value="P:regulation of signaling"/>
    <property type="evidence" value="ECO:0007669"/>
    <property type="project" value="InterPro"/>
</dbReference>
<dbReference type="eggNOG" id="KOG1704">
    <property type="taxonomic scope" value="Eukaryota"/>
</dbReference>
<dbReference type="STRING" id="51511.ENSCSAVP00000013197"/>
<dbReference type="AlphaFoldDB" id="H2Z6I5"/>
<feature type="compositionally biased region" description="Polar residues" evidence="1">
    <location>
        <begin position="232"/>
        <end position="261"/>
    </location>
</feature>
<reference evidence="4" key="1">
    <citation type="submission" date="2003-08" db="EMBL/GenBank/DDBJ databases">
        <authorList>
            <person name="Birren B."/>
            <person name="Nusbaum C."/>
            <person name="Abebe A."/>
            <person name="Abouelleil A."/>
            <person name="Adekoya E."/>
            <person name="Ait-zahra M."/>
            <person name="Allen N."/>
            <person name="Allen T."/>
            <person name="An P."/>
            <person name="Anderson M."/>
            <person name="Anderson S."/>
            <person name="Arachchi H."/>
            <person name="Armbruster J."/>
            <person name="Bachantsang P."/>
            <person name="Baldwin J."/>
            <person name="Barry A."/>
            <person name="Bayul T."/>
            <person name="Blitshsteyn B."/>
            <person name="Bloom T."/>
            <person name="Blye J."/>
            <person name="Boguslavskiy L."/>
            <person name="Borowsky M."/>
            <person name="Boukhgalter B."/>
            <person name="Brunache A."/>
            <person name="Butler J."/>
            <person name="Calixte N."/>
            <person name="Calvo S."/>
            <person name="Camarata J."/>
            <person name="Campo K."/>
            <person name="Chang J."/>
            <person name="Cheshatsang Y."/>
            <person name="Citroen M."/>
            <person name="Collymore A."/>
            <person name="Considine T."/>
            <person name="Cook A."/>
            <person name="Cooke P."/>
            <person name="Corum B."/>
            <person name="Cuomo C."/>
            <person name="David R."/>
            <person name="Dawoe T."/>
            <person name="Degray S."/>
            <person name="Dodge S."/>
            <person name="Dooley K."/>
            <person name="Dorje P."/>
            <person name="Dorjee K."/>
            <person name="Dorris L."/>
            <person name="Duffey N."/>
            <person name="Dupes A."/>
            <person name="Elkins T."/>
            <person name="Engels R."/>
            <person name="Erickson J."/>
            <person name="Farina A."/>
            <person name="Faro S."/>
            <person name="Ferreira P."/>
            <person name="Fischer H."/>
            <person name="Fitzgerald M."/>
            <person name="Foley K."/>
            <person name="Gage D."/>
            <person name="Galagan J."/>
            <person name="Gearin G."/>
            <person name="Gnerre S."/>
            <person name="Gnirke A."/>
            <person name="Goyette A."/>
            <person name="Graham J."/>
            <person name="Grandbois E."/>
            <person name="Gyaltsen K."/>
            <person name="Hafez N."/>
            <person name="Hagopian D."/>
            <person name="Hagos B."/>
            <person name="Hall J."/>
            <person name="Hatcher B."/>
            <person name="Heller A."/>
            <person name="Higgins H."/>
            <person name="Honan T."/>
            <person name="Horn A."/>
            <person name="Houde N."/>
            <person name="Hughes L."/>
            <person name="Hulme W."/>
            <person name="Husby E."/>
            <person name="Iliev I."/>
            <person name="Jaffe D."/>
            <person name="Jones C."/>
            <person name="Kamal M."/>
            <person name="Kamat A."/>
            <person name="Kamvysselis M."/>
            <person name="Karlsson E."/>
            <person name="Kells C."/>
            <person name="Kieu A."/>
            <person name="Kisner P."/>
            <person name="Kodira C."/>
            <person name="Kulbokas E."/>
            <person name="Labutti K."/>
            <person name="Lama D."/>
            <person name="Landers T."/>
            <person name="Leger J."/>
            <person name="Levine S."/>
            <person name="Lewis D."/>
            <person name="Lewis T."/>
            <person name="Lindblad-toh K."/>
            <person name="Liu X."/>
            <person name="Lokyitsang T."/>
            <person name="Lokyitsang Y."/>
            <person name="Lucien O."/>
            <person name="Lui A."/>
            <person name="Ma L.J."/>
            <person name="Mabbitt R."/>
            <person name="Macdonald J."/>
            <person name="Maclean C."/>
            <person name="Major J."/>
            <person name="Manning J."/>
            <person name="Marabella R."/>
            <person name="Maru K."/>
            <person name="Matthews C."/>
            <person name="Mauceli E."/>
            <person name="Mccarthy M."/>
            <person name="Mcdonough S."/>
            <person name="Mcghee T."/>
            <person name="Meldrim J."/>
            <person name="Meneus L."/>
            <person name="Mesirov J."/>
            <person name="Mihalev A."/>
            <person name="Mihova T."/>
            <person name="Mikkelsen T."/>
            <person name="Mlenga V."/>
            <person name="Moru K."/>
            <person name="Mozes J."/>
            <person name="Mulrain L."/>
            <person name="Munson G."/>
            <person name="Naylor J."/>
            <person name="Newes C."/>
            <person name="Nguyen C."/>
            <person name="Nguyen N."/>
            <person name="Nguyen T."/>
            <person name="Nicol R."/>
            <person name="Nielsen C."/>
            <person name="Nizzari M."/>
            <person name="Norbu C."/>
            <person name="Norbu N."/>
            <person name="O'donnell P."/>
            <person name="Okoawo O."/>
            <person name="O'leary S."/>
            <person name="Omotosho B."/>
            <person name="O'neill K."/>
            <person name="Osman S."/>
            <person name="Parker S."/>
            <person name="Perrin D."/>
            <person name="Phunkhang P."/>
            <person name="Piqani B."/>
            <person name="Purcell S."/>
            <person name="Rachupka T."/>
            <person name="Ramasamy U."/>
            <person name="Rameau R."/>
            <person name="Ray V."/>
            <person name="Raymond C."/>
            <person name="Retta R."/>
            <person name="Richardson S."/>
            <person name="Rise C."/>
            <person name="Rodriguez J."/>
            <person name="Rogers J."/>
            <person name="Rogov P."/>
            <person name="Rutman M."/>
            <person name="Schupbach R."/>
            <person name="Seaman C."/>
            <person name="Settipalli S."/>
            <person name="Sharpe T."/>
            <person name="Sheridan J."/>
            <person name="Sherpa N."/>
            <person name="Shi J."/>
            <person name="Smirnov S."/>
            <person name="Smith C."/>
            <person name="Sougnez C."/>
            <person name="Spencer B."/>
            <person name="Stalker J."/>
            <person name="Stange-thomann N."/>
            <person name="Stavropoulos S."/>
            <person name="Stetson K."/>
            <person name="Stone C."/>
            <person name="Stone S."/>
            <person name="Stubbs M."/>
            <person name="Talamas J."/>
            <person name="Tchuinga P."/>
            <person name="Tenzing P."/>
            <person name="Tesfaye S."/>
            <person name="Theodore J."/>
            <person name="Thoulutsang Y."/>
            <person name="Topham K."/>
            <person name="Towey S."/>
            <person name="Tsamla T."/>
            <person name="Tsomo N."/>
            <person name="Vallee D."/>
            <person name="Vassiliev H."/>
            <person name="Venkataraman V."/>
            <person name="Vinson J."/>
            <person name="Vo A."/>
            <person name="Wade C."/>
            <person name="Wang S."/>
            <person name="Wangchuk T."/>
            <person name="Wangdi T."/>
            <person name="Whittaker C."/>
            <person name="Wilkinson J."/>
            <person name="Wu Y."/>
            <person name="Wyman D."/>
            <person name="Yadav S."/>
            <person name="Yang S."/>
            <person name="Yang X."/>
            <person name="Yeager S."/>
            <person name="Yee E."/>
            <person name="Young G."/>
            <person name="Zainoun J."/>
            <person name="Zembeck L."/>
            <person name="Zimmer A."/>
            <person name="Zody M."/>
            <person name="Lander E."/>
        </authorList>
    </citation>
    <scope>NUCLEOTIDE SEQUENCE [LARGE SCALE GENOMIC DNA]</scope>
</reference>
<dbReference type="InterPro" id="IPR031865">
    <property type="entry name" value="DUF4757"/>
</dbReference>